<feature type="domain" description="HD" evidence="1">
    <location>
        <begin position="341"/>
        <end position="463"/>
    </location>
</feature>
<dbReference type="EMBL" id="SJPH01000002">
    <property type="protein sequence ID" value="TWT47477.1"/>
    <property type="molecule type" value="Genomic_DNA"/>
</dbReference>
<feature type="domain" description="HD-GYP" evidence="2">
    <location>
        <begin position="319"/>
        <end position="514"/>
    </location>
</feature>
<dbReference type="PANTHER" id="PTHR43155">
    <property type="entry name" value="CYCLIC DI-GMP PHOSPHODIESTERASE PA4108-RELATED"/>
    <property type="match status" value="1"/>
</dbReference>
<dbReference type="RefSeq" id="WP_197524777.1">
    <property type="nucleotide sequence ID" value="NZ_SJPH01000002.1"/>
</dbReference>
<dbReference type="EC" id="3.1.4.52" evidence="3"/>
<keyword evidence="3" id="KW-0378">Hydrolase</keyword>
<dbReference type="AlphaFoldDB" id="A0A5C5WAE5"/>
<protein>
    <submittedName>
        <fullName evidence="3">Cyclic di-GMP phosphodiesterase response regulator RpfG</fullName>
        <ecNumber evidence="3">3.1.4.52</ecNumber>
    </submittedName>
</protein>
<dbReference type="PROSITE" id="PS51831">
    <property type="entry name" value="HD"/>
    <property type="match status" value="1"/>
</dbReference>
<dbReference type="GO" id="GO:0071111">
    <property type="term" value="F:cyclic-guanylate-specific phosphodiesterase activity"/>
    <property type="evidence" value="ECO:0007669"/>
    <property type="project" value="UniProtKB-EC"/>
</dbReference>
<dbReference type="PROSITE" id="PS51832">
    <property type="entry name" value="HD_GYP"/>
    <property type="match status" value="1"/>
</dbReference>
<dbReference type="Proteomes" id="UP000318995">
    <property type="component" value="Unassembled WGS sequence"/>
</dbReference>
<dbReference type="Gene3D" id="3.30.450.40">
    <property type="match status" value="1"/>
</dbReference>
<comment type="caution">
    <text evidence="3">The sequence shown here is derived from an EMBL/GenBank/DDBJ whole genome shotgun (WGS) entry which is preliminary data.</text>
</comment>
<dbReference type="CDD" id="cd00077">
    <property type="entry name" value="HDc"/>
    <property type="match status" value="1"/>
</dbReference>
<dbReference type="InterPro" id="IPR006674">
    <property type="entry name" value="HD_domain"/>
</dbReference>
<evidence type="ECO:0000259" key="1">
    <source>
        <dbReference type="PROSITE" id="PS51831"/>
    </source>
</evidence>
<dbReference type="Gene3D" id="1.10.3210.10">
    <property type="entry name" value="Hypothetical protein af1432"/>
    <property type="match status" value="1"/>
</dbReference>
<dbReference type="InterPro" id="IPR037522">
    <property type="entry name" value="HD_GYP_dom"/>
</dbReference>
<reference evidence="3 4" key="1">
    <citation type="submission" date="2019-02" db="EMBL/GenBank/DDBJ databases">
        <title>Deep-cultivation of Planctomycetes and their phenomic and genomic characterization uncovers novel biology.</title>
        <authorList>
            <person name="Wiegand S."/>
            <person name="Jogler M."/>
            <person name="Boedeker C."/>
            <person name="Pinto D."/>
            <person name="Vollmers J."/>
            <person name="Rivas-Marin E."/>
            <person name="Kohn T."/>
            <person name="Peeters S.H."/>
            <person name="Heuer A."/>
            <person name="Rast P."/>
            <person name="Oberbeckmann S."/>
            <person name="Bunk B."/>
            <person name="Jeske O."/>
            <person name="Meyerdierks A."/>
            <person name="Storesund J.E."/>
            <person name="Kallscheuer N."/>
            <person name="Luecker S."/>
            <person name="Lage O.M."/>
            <person name="Pohl T."/>
            <person name="Merkel B.J."/>
            <person name="Hornburger P."/>
            <person name="Mueller R.-W."/>
            <person name="Bruemmer F."/>
            <person name="Labrenz M."/>
            <person name="Spormann A.M."/>
            <person name="Op Den Camp H."/>
            <person name="Overmann J."/>
            <person name="Amann R."/>
            <person name="Jetten M.S.M."/>
            <person name="Mascher T."/>
            <person name="Medema M.H."/>
            <person name="Devos D.P."/>
            <person name="Kaster A.-K."/>
            <person name="Ovreas L."/>
            <person name="Rohde M."/>
            <person name="Galperin M.Y."/>
            <person name="Jogler C."/>
        </authorList>
    </citation>
    <scope>NUCLEOTIDE SEQUENCE [LARGE SCALE GENOMIC DNA]</scope>
    <source>
        <strain evidence="3 4">Pla111</strain>
    </source>
</reference>
<evidence type="ECO:0000313" key="3">
    <source>
        <dbReference type="EMBL" id="TWT47477.1"/>
    </source>
</evidence>
<name>A0A5C5WAE5_9BACT</name>
<dbReference type="PANTHER" id="PTHR43155:SF2">
    <property type="entry name" value="CYCLIC DI-GMP PHOSPHODIESTERASE PA4108"/>
    <property type="match status" value="1"/>
</dbReference>
<sequence>MIDPVSSVLERVSPDWPRIDLFRWVSLCEHVARSGRVEVIEEHAPLTLIAVPLPSDDPLGPPSRTAVTVLLTEPIKSIAQLESAAKVFGIDPGQALQWATGRSTIGTHAALRLTVAIVEAESAARVTQVARAQLSETSGQLLATFEELNLLHRLIERLSLDHSHRQLCENAASWLAEVVPADAIIGRLLSPLNDRLGEPSGDASHGDPYTIFLGPTALIEGDLDRFFDRLGSEARGRTVVLNRDRTASPTWCYAGVREVVSAPILANGELIGWLAILNRSRKGPATIAGGFGAVESSLLSSVAAILGVHATNHLQLRQHTELFSGAVKALSSAIDAKDPYTRGHSDRVARIAVRLAQQMGSDDTALRDLYLGGLLHDVGKIGIDDNVLRKPDRLTEEEFAHIKKHPELGVQILKGVKQLDSVLPLVCHHHEAWDGTGYPAGLTGPQTPPNARIMAVADAIDAMGSDRPYRKGMPREKMEAILRDGAGSQWDPVVIDAYFTVADEIAQIASVERTPVDLGAVE</sequence>
<dbReference type="InterPro" id="IPR006675">
    <property type="entry name" value="HDIG_dom"/>
</dbReference>
<dbReference type="SMART" id="SM00471">
    <property type="entry name" value="HDc"/>
    <property type="match status" value="1"/>
</dbReference>
<proteinExistence type="predicted"/>
<accession>A0A5C5WAE5</accession>
<dbReference type="SUPFAM" id="SSF109604">
    <property type="entry name" value="HD-domain/PDEase-like"/>
    <property type="match status" value="1"/>
</dbReference>
<dbReference type="SUPFAM" id="SSF55781">
    <property type="entry name" value="GAF domain-like"/>
    <property type="match status" value="1"/>
</dbReference>
<gene>
    <name evidence="3" type="primary">rpfG_2</name>
    <name evidence="3" type="ORF">Pla111_10910</name>
</gene>
<keyword evidence="4" id="KW-1185">Reference proteome</keyword>
<dbReference type="InterPro" id="IPR029016">
    <property type="entry name" value="GAF-like_dom_sf"/>
</dbReference>
<dbReference type="Pfam" id="PF13487">
    <property type="entry name" value="HD_5"/>
    <property type="match status" value="1"/>
</dbReference>
<dbReference type="InterPro" id="IPR003607">
    <property type="entry name" value="HD/PDEase_dom"/>
</dbReference>
<evidence type="ECO:0000259" key="2">
    <source>
        <dbReference type="PROSITE" id="PS51832"/>
    </source>
</evidence>
<organism evidence="3 4">
    <name type="scientific">Botrimarina hoheduenensis</name>
    <dbReference type="NCBI Taxonomy" id="2528000"/>
    <lineage>
        <taxon>Bacteria</taxon>
        <taxon>Pseudomonadati</taxon>
        <taxon>Planctomycetota</taxon>
        <taxon>Planctomycetia</taxon>
        <taxon>Pirellulales</taxon>
        <taxon>Lacipirellulaceae</taxon>
        <taxon>Botrimarina</taxon>
    </lineage>
</organism>
<evidence type="ECO:0000313" key="4">
    <source>
        <dbReference type="Proteomes" id="UP000318995"/>
    </source>
</evidence>
<dbReference type="NCBIfam" id="TIGR00277">
    <property type="entry name" value="HDIG"/>
    <property type="match status" value="1"/>
</dbReference>